<comment type="similarity">
    <text evidence="1">Belongs to the semaphorin family.</text>
</comment>
<dbReference type="SMART" id="SM00423">
    <property type="entry name" value="PSI"/>
    <property type="match status" value="1"/>
</dbReference>
<reference evidence="27 28" key="1">
    <citation type="submission" date="2013-11" db="EMBL/GenBank/DDBJ databases">
        <title>The Damaraland mole rat (Fukomys damarensis) genome and evolution of African mole rats.</title>
        <authorList>
            <person name="Gladyshev V.N."/>
            <person name="Fang X."/>
        </authorList>
    </citation>
    <scope>NUCLEOTIDE SEQUENCE [LARGE SCALE GENOMIC DNA]</scope>
    <source>
        <tissue evidence="27">Liver</tissue>
    </source>
</reference>
<evidence type="ECO:0000313" key="28">
    <source>
        <dbReference type="Proteomes" id="UP000028990"/>
    </source>
</evidence>
<sequence>MHVVVHVTCHVGQTAQLWLRRSWGAEAGPAAQSRCPHWPSSVGRKPGAGIQPPTKQGSQKQTGRRLTPGFPDYSALQLHFKSSSFCWEPGKWKNSDGQSKGSQQSPSAQSRRFQVCCPDPVEPAMDTSGDLFPSNWSPPPVDFLSPWPLQARETTLAKGLEPQPTDVDPKEGLASLEEPSCSRASPSQLVAIPEPSTNTSCSPRGSKNYINSLDSLLQEKREQAPEQELERLLLQDSHDLRCLEDSEDEDTLLTPEHRLLVEKFTVSLQDIPQVHPGETVFLPRRRPLPCFLDASQLKPHSTLEELFLNAPPSQQLSFLRSGLLSNLYLHSPVPCPVPVLQWLLKLLTWPPDTSSRAFALLWDLSLDELFRQPGSQSSSELPQILACFHSEGDTHSCEGLGPQDGQASLLPPTSPAEEDMQPWYPLPQEVTELFQSLGAHSPAVCPLGPCSRMADQEDREQQDLPQEVALDISLNYIYKFLTLCVYTRPGIYTDISLLDLIELLCRTSLDVGLRLLPKTDLQQLLLQLLECIREWPGKLQHLCHTLSWVSDHHHNLLAVVQLFLDVTTRARQLRSQLSLTVIARMLGQEEALPLWKEKRQLSLLSWLLGLMRLSALREHLSLEHGPPCTEQQPKASAKLDHKVCCLCYSLLTLAGVVVSSQDVTPEHWGELQLLCMQLDCHISTHIRESPQAMHRTRLKDLATQTYIRWQELLAHCQPKLLRPWPGRVARVEGDVRGFRRDTSERPGDSDSRVVLSRALPSLHLPPPPGAVGNGAAGLELRAGASAMAPYWAIWLLAAGLCGLGIGAEVWWNLVPRKTVSSGELATVVRRFSQTGIQDFLTLTLTEQSGLLYVGAREALFAFSVEALELQGVISWEAPAEKKTECIQKGKSNQTECFNFIRFLQPYNASHLYVCGTYAFQPKCTYIDMLTFTLERGDFEDGKGKCPYDPAKGHTGLLVDGELYSATLNNFLGTEPVILRNMGPHHPIKTEYLAFWLNEPHFVGSAYVPESVGSFTGDDDKIYFFFSERAVEYDCYAEQVVARVARVCKGDMGGARTLQRKWTTFLKARLMCSAPNWQLYFNQLRAVHTLQGASWHNTTFFGVFQARWGDVDLSAVCEYQLEEIQRVFEGPYKEYREQAQKWARYTDPVPTPRPGSCINNWHRRHGYSSSLELPDNTLNFIKKHPLMEEQVVPRWGRPLLVKKDANFTHLVVDWITGLDEATYRVLFIGTGDGWLLKAVSLGPWVHLIEELQVFDREPVESLVLSQSKKLLFAGSRSQLVQLPLASCGKYRSCADCVLARDPYCAWNVNTSYCVATGSHPGSLLVQHVTILDTSSICNLHGSKKVRLTPKNITVVAGTDLVLPCRLSSNLARARWTFRDRDLPTEQPGTFLYDTRLQALVVMAAQPRHAGTYHCFSEEQGARLAAEGYLVAVVAGPSVTLEARAPLENLGLVWLAVVALGAVCLVLLLLVLSLRRRLREELEKGAKAAERTLVYPLELPKESTSPPFRPGPETDEKLWDPVGYYYSDGSLKIVPGHARCQPGGGPPSPPPGIPGQPLPSPTRLHLGGGRNSNANGYVRLQLGGEDRGGHPLPELADELRRKLQQRQTLPDSNPEESSV</sequence>
<evidence type="ECO:0000256" key="4">
    <source>
        <dbReference type="ARBA" id="ARBA00022553"/>
    </source>
</evidence>
<evidence type="ECO:0000256" key="3">
    <source>
        <dbReference type="ARBA" id="ARBA00022475"/>
    </source>
</evidence>
<evidence type="ECO:0000256" key="9">
    <source>
        <dbReference type="ARBA" id="ARBA00022989"/>
    </source>
</evidence>
<dbReference type="EMBL" id="KN122926">
    <property type="protein sequence ID" value="KFO27334.1"/>
    <property type="molecule type" value="Genomic_DNA"/>
</dbReference>
<dbReference type="GO" id="GO:0071526">
    <property type="term" value="P:semaphorin-plexin signaling pathway"/>
    <property type="evidence" value="ECO:0007669"/>
    <property type="project" value="TreeGrafter"/>
</dbReference>
<dbReference type="InterPro" id="IPR001627">
    <property type="entry name" value="Semap_dom"/>
</dbReference>
<evidence type="ECO:0000256" key="11">
    <source>
        <dbReference type="ARBA" id="ARBA00023136"/>
    </source>
</evidence>
<evidence type="ECO:0000256" key="16">
    <source>
        <dbReference type="ARBA" id="ARBA00023329"/>
    </source>
</evidence>
<dbReference type="GO" id="GO:0030335">
    <property type="term" value="P:positive regulation of cell migration"/>
    <property type="evidence" value="ECO:0007669"/>
    <property type="project" value="TreeGrafter"/>
</dbReference>
<protein>
    <recommendedName>
        <fullName evidence="21">Semaphorin-4C</fullName>
    </recommendedName>
</protein>
<dbReference type="SMART" id="SM00409">
    <property type="entry name" value="IG"/>
    <property type="match status" value="1"/>
</dbReference>
<evidence type="ECO:0000256" key="24">
    <source>
        <dbReference type="SAM" id="Phobius"/>
    </source>
</evidence>
<keyword evidence="5 24" id="KW-0812">Transmembrane</keyword>
<dbReference type="Pfam" id="PF01437">
    <property type="entry name" value="PSI"/>
    <property type="match status" value="1"/>
</dbReference>
<dbReference type="GO" id="GO:0030215">
    <property type="term" value="F:semaphorin receptor binding"/>
    <property type="evidence" value="ECO:0007669"/>
    <property type="project" value="InterPro"/>
</dbReference>
<dbReference type="SUPFAM" id="SSF48726">
    <property type="entry name" value="Immunoglobulin"/>
    <property type="match status" value="1"/>
</dbReference>
<feature type="domain" description="Sema" evidence="26">
    <location>
        <begin position="816"/>
        <end position="1283"/>
    </location>
</feature>
<keyword evidence="6" id="KW-0732">Signal</keyword>
<evidence type="ECO:0000256" key="10">
    <source>
        <dbReference type="ARBA" id="ARBA00023018"/>
    </source>
</evidence>
<evidence type="ECO:0000256" key="18">
    <source>
        <dbReference type="ARBA" id="ARBA00055175"/>
    </source>
</evidence>
<dbReference type="PROSITE" id="PS50835">
    <property type="entry name" value="IG_LIKE"/>
    <property type="match status" value="1"/>
</dbReference>
<evidence type="ECO:0000256" key="5">
    <source>
        <dbReference type="ARBA" id="ARBA00022692"/>
    </source>
</evidence>
<name>A0A091D5F1_FUKDA</name>
<dbReference type="InterPro" id="IPR002165">
    <property type="entry name" value="Plexin_repeat"/>
</dbReference>
<evidence type="ECO:0000256" key="19">
    <source>
        <dbReference type="ARBA" id="ARBA00060363"/>
    </source>
</evidence>
<feature type="compositionally biased region" description="Pro residues" evidence="23">
    <location>
        <begin position="1542"/>
        <end position="1558"/>
    </location>
</feature>
<feature type="compositionally biased region" description="Polar residues" evidence="23">
    <location>
        <begin position="95"/>
        <end position="112"/>
    </location>
</feature>
<evidence type="ECO:0000256" key="7">
    <source>
        <dbReference type="ARBA" id="ARBA00022782"/>
    </source>
</evidence>
<keyword evidence="3" id="KW-1003">Cell membrane</keyword>
<dbReference type="SMART" id="SM00630">
    <property type="entry name" value="Sema"/>
    <property type="match status" value="1"/>
</dbReference>
<dbReference type="GO" id="GO:0042692">
    <property type="term" value="P:muscle cell differentiation"/>
    <property type="evidence" value="ECO:0007669"/>
    <property type="project" value="UniProtKB-ARBA"/>
</dbReference>
<evidence type="ECO:0000256" key="14">
    <source>
        <dbReference type="ARBA" id="ARBA00023257"/>
    </source>
</evidence>
<keyword evidence="7" id="KW-0221">Differentiation</keyword>
<evidence type="ECO:0000256" key="15">
    <source>
        <dbReference type="ARBA" id="ARBA00023319"/>
    </source>
</evidence>
<evidence type="ECO:0000259" key="26">
    <source>
        <dbReference type="PROSITE" id="PS51004"/>
    </source>
</evidence>
<dbReference type="InterPro" id="IPR036352">
    <property type="entry name" value="Semap_dom_sf"/>
</dbReference>
<feature type="region of interest" description="Disordered" evidence="23">
    <location>
        <begin position="157"/>
        <end position="206"/>
    </location>
</feature>
<evidence type="ECO:0000256" key="6">
    <source>
        <dbReference type="ARBA" id="ARBA00022729"/>
    </source>
</evidence>
<dbReference type="InterPro" id="IPR013783">
    <property type="entry name" value="Ig-like_fold"/>
</dbReference>
<keyword evidence="10" id="KW-0770">Synapse</keyword>
<evidence type="ECO:0000256" key="17">
    <source>
        <dbReference type="ARBA" id="ARBA00029428"/>
    </source>
</evidence>
<dbReference type="InterPro" id="IPR027231">
    <property type="entry name" value="Semaphorin"/>
</dbReference>
<dbReference type="Gene3D" id="2.60.40.10">
    <property type="entry name" value="Immunoglobulins"/>
    <property type="match status" value="1"/>
</dbReference>
<dbReference type="SUPFAM" id="SSF103575">
    <property type="entry name" value="Plexin repeat"/>
    <property type="match status" value="1"/>
</dbReference>
<evidence type="ECO:0000259" key="25">
    <source>
        <dbReference type="PROSITE" id="PS50835"/>
    </source>
</evidence>
<dbReference type="FunFam" id="2.130.10.10:FF:000033">
    <property type="entry name" value="Semaphorin 4B"/>
    <property type="match status" value="1"/>
</dbReference>
<dbReference type="InterPro" id="IPR007110">
    <property type="entry name" value="Ig-like_dom"/>
</dbReference>
<dbReference type="InterPro" id="IPR003599">
    <property type="entry name" value="Ig_sub"/>
</dbReference>
<keyword evidence="13" id="KW-0325">Glycoprotein</keyword>
<feature type="region of interest" description="Disordered" evidence="23">
    <location>
        <begin position="29"/>
        <end position="68"/>
    </location>
</feature>
<comment type="subcellular location">
    <subcellularLocation>
        <location evidence="17">Cytoplasmic vesicle</location>
        <location evidence="17">Secretory vesicle</location>
        <location evidence="17">Synaptic vesicle membrane</location>
        <topology evidence="17">Single-pass type I membrane protein</topology>
    </subcellularLocation>
    <subcellularLocation>
        <location evidence="19">Postsynaptic density membrane</location>
        <topology evidence="19">Single-pass type I membrane protein</topology>
    </subcellularLocation>
</comment>
<keyword evidence="28" id="KW-1185">Reference proteome</keyword>
<proteinExistence type="inferred from homology"/>
<feature type="transmembrane region" description="Helical" evidence="24">
    <location>
        <begin position="1450"/>
        <end position="1472"/>
    </location>
</feature>
<dbReference type="Pfam" id="PF01403">
    <property type="entry name" value="Sema"/>
    <property type="match status" value="1"/>
</dbReference>
<keyword evidence="15" id="KW-0393">Immunoglobulin domain</keyword>
<feature type="region of interest" description="Disordered" evidence="23">
    <location>
        <begin position="1534"/>
        <end position="1591"/>
    </location>
</feature>
<keyword evidence="14" id="KW-0628">Postsynaptic cell membrane</keyword>
<feature type="domain" description="Ig-like" evidence="25">
    <location>
        <begin position="1342"/>
        <end position="1423"/>
    </location>
</feature>
<dbReference type="GO" id="GO:0098839">
    <property type="term" value="C:postsynaptic density membrane"/>
    <property type="evidence" value="ECO:0007669"/>
    <property type="project" value="UniProtKB-SubCell"/>
</dbReference>
<evidence type="ECO:0000256" key="23">
    <source>
        <dbReference type="SAM" id="MobiDB-lite"/>
    </source>
</evidence>
<dbReference type="InterPro" id="IPR015943">
    <property type="entry name" value="WD40/YVTN_repeat-like_dom_sf"/>
</dbReference>
<comment type="caution">
    <text evidence="22">Lacks conserved residue(s) required for the propagation of feature annotation.</text>
</comment>
<organism evidence="27 28">
    <name type="scientific">Fukomys damarensis</name>
    <name type="common">Damaraland mole rat</name>
    <name type="synonym">Cryptomys damarensis</name>
    <dbReference type="NCBI Taxonomy" id="885580"/>
    <lineage>
        <taxon>Eukaryota</taxon>
        <taxon>Metazoa</taxon>
        <taxon>Chordata</taxon>
        <taxon>Craniata</taxon>
        <taxon>Vertebrata</taxon>
        <taxon>Euteleostomi</taxon>
        <taxon>Mammalia</taxon>
        <taxon>Eutheria</taxon>
        <taxon>Euarchontoglires</taxon>
        <taxon>Glires</taxon>
        <taxon>Rodentia</taxon>
        <taxon>Hystricomorpha</taxon>
        <taxon>Bathyergidae</taxon>
        <taxon>Fukomys</taxon>
    </lineage>
</organism>
<dbReference type="GO" id="GO:0030672">
    <property type="term" value="C:synaptic vesicle membrane"/>
    <property type="evidence" value="ECO:0007669"/>
    <property type="project" value="UniProtKB-SubCell"/>
</dbReference>
<comment type="function">
    <text evidence="18">Cell surface receptor for PLXNB2 that plays an important role in cell-cell signaling. PLXNB2 binding promotes downstream activation of RHOA and phosphorylation of ERBB2 at 'Tyr-1248'. Required for normal brain development, axon guidance and cell migration. Probable signaling receptor which may play a role in myogenic differentiation through activation of the stress-activated MAPK cascade.</text>
</comment>
<evidence type="ECO:0000256" key="20">
    <source>
        <dbReference type="ARBA" id="ARBA00064852"/>
    </source>
</evidence>
<dbReference type="InterPro" id="IPR016201">
    <property type="entry name" value="PSI"/>
</dbReference>
<dbReference type="STRING" id="885580.ENSFDAP00000004013"/>
<gene>
    <name evidence="27" type="ORF">H920_11226</name>
</gene>
<dbReference type="GO" id="GO:0045499">
    <property type="term" value="F:chemorepellent activity"/>
    <property type="evidence" value="ECO:0007669"/>
    <property type="project" value="TreeGrafter"/>
</dbReference>
<feature type="region of interest" description="Disordered" evidence="23">
    <location>
        <begin position="92"/>
        <end position="112"/>
    </location>
</feature>
<evidence type="ECO:0000256" key="12">
    <source>
        <dbReference type="ARBA" id="ARBA00023157"/>
    </source>
</evidence>
<dbReference type="GO" id="GO:0007411">
    <property type="term" value="P:axon guidance"/>
    <property type="evidence" value="ECO:0007669"/>
    <property type="project" value="TreeGrafter"/>
</dbReference>
<dbReference type="PROSITE" id="PS51004">
    <property type="entry name" value="SEMA"/>
    <property type="match status" value="1"/>
</dbReference>
<keyword evidence="11 24" id="KW-0472">Membrane</keyword>
<dbReference type="Gene3D" id="2.130.10.10">
    <property type="entry name" value="YVTN repeat-like/Quinoprotein amine dehydrogenase"/>
    <property type="match status" value="1"/>
</dbReference>
<dbReference type="Pfam" id="PF14816">
    <property type="entry name" value="CANIN"/>
    <property type="match status" value="2"/>
</dbReference>
<evidence type="ECO:0000313" key="27">
    <source>
        <dbReference type="EMBL" id="KFO27334.1"/>
    </source>
</evidence>
<keyword evidence="4" id="KW-0597">Phosphoprotein</keyword>
<dbReference type="FunFam" id="3.30.1680.10:FF:000021">
    <property type="entry name" value="Semaphorin 4C"/>
    <property type="match status" value="1"/>
</dbReference>
<dbReference type="Proteomes" id="UP000028990">
    <property type="component" value="Unassembled WGS sequence"/>
</dbReference>
<keyword evidence="2" id="KW-0217">Developmental protein</keyword>
<dbReference type="InterPro" id="IPR036179">
    <property type="entry name" value="Ig-like_dom_sf"/>
</dbReference>
<dbReference type="PANTHER" id="PTHR11036:SF16">
    <property type="entry name" value="SEMAPHORIN-4C"/>
    <property type="match status" value="1"/>
</dbReference>
<evidence type="ECO:0000256" key="2">
    <source>
        <dbReference type="ARBA" id="ARBA00022473"/>
    </source>
</evidence>
<evidence type="ECO:0000256" key="1">
    <source>
        <dbReference type="ARBA" id="ARBA00009492"/>
    </source>
</evidence>
<keyword evidence="12" id="KW-1015">Disulfide bond</keyword>
<accession>A0A091D5F1</accession>
<dbReference type="CDD" id="cd11258">
    <property type="entry name" value="Sema_4C"/>
    <property type="match status" value="1"/>
</dbReference>
<comment type="subunit">
    <text evidence="20">Interacts (via the PDZ-binding motif) with GIPC (via the PDZ domain). Interacts with NCDN. Interacts (via the PDZ-binding motif) with DLG4. Interacts with PLXNB2.</text>
</comment>
<evidence type="ECO:0000256" key="13">
    <source>
        <dbReference type="ARBA" id="ARBA00023180"/>
    </source>
</evidence>
<dbReference type="PANTHER" id="PTHR11036">
    <property type="entry name" value="SEMAPHORIN"/>
    <property type="match status" value="1"/>
</dbReference>
<evidence type="ECO:0000256" key="21">
    <source>
        <dbReference type="ARBA" id="ARBA00074136"/>
    </source>
</evidence>
<keyword evidence="8" id="KW-0524">Neurogenesis</keyword>
<keyword evidence="16" id="KW-0968">Cytoplasmic vesicle</keyword>
<dbReference type="InterPro" id="IPR044276">
    <property type="entry name" value="CANIN_dom"/>
</dbReference>
<feature type="compositionally biased region" description="Polar residues" evidence="23">
    <location>
        <begin position="195"/>
        <end position="206"/>
    </location>
</feature>
<evidence type="ECO:0000256" key="22">
    <source>
        <dbReference type="PROSITE-ProRule" id="PRU00352"/>
    </source>
</evidence>
<keyword evidence="9 24" id="KW-1133">Transmembrane helix</keyword>
<dbReference type="Gene3D" id="3.30.1680.10">
    <property type="entry name" value="ligand-binding face of the semaphorins, domain 2"/>
    <property type="match status" value="1"/>
</dbReference>
<dbReference type="GO" id="GO:0001755">
    <property type="term" value="P:neural crest cell migration"/>
    <property type="evidence" value="ECO:0007669"/>
    <property type="project" value="TreeGrafter"/>
</dbReference>
<dbReference type="SUPFAM" id="SSF101912">
    <property type="entry name" value="Sema domain"/>
    <property type="match status" value="1"/>
</dbReference>
<dbReference type="FunFam" id="2.60.40.10:FF:001189">
    <property type="entry name" value="Semaphorin 4C"/>
    <property type="match status" value="1"/>
</dbReference>
<dbReference type="eggNOG" id="KOG3611">
    <property type="taxonomic scope" value="Eukaryota"/>
</dbReference>
<evidence type="ECO:0000256" key="8">
    <source>
        <dbReference type="ARBA" id="ARBA00022902"/>
    </source>
</evidence>